<feature type="modified residue" description="4-aspartylphosphate" evidence="6">
    <location>
        <position position="55"/>
    </location>
</feature>
<keyword evidence="2" id="KW-0902">Two-component regulatory system</keyword>
<feature type="domain" description="HTH LytTR-type" evidence="8">
    <location>
        <begin position="137"/>
        <end position="224"/>
    </location>
</feature>
<dbReference type="SMART" id="SM00448">
    <property type="entry name" value="REC"/>
    <property type="match status" value="1"/>
</dbReference>
<evidence type="ECO:0000256" key="1">
    <source>
        <dbReference type="ARBA" id="ARBA00022553"/>
    </source>
</evidence>
<evidence type="ECO:0000256" key="4">
    <source>
        <dbReference type="ARBA" id="ARBA00023125"/>
    </source>
</evidence>
<dbReference type="Gene3D" id="2.40.50.1020">
    <property type="entry name" value="LytTr DNA-binding domain"/>
    <property type="match status" value="1"/>
</dbReference>
<dbReference type="SMART" id="SM00850">
    <property type="entry name" value="LytTR"/>
    <property type="match status" value="1"/>
</dbReference>
<dbReference type="InterPro" id="IPR039420">
    <property type="entry name" value="WalR-like"/>
</dbReference>
<evidence type="ECO:0000256" key="3">
    <source>
        <dbReference type="ARBA" id="ARBA00023015"/>
    </source>
</evidence>
<feature type="domain" description="Response regulatory" evidence="7">
    <location>
        <begin position="5"/>
        <end position="120"/>
    </location>
</feature>
<dbReference type="PANTHER" id="PTHR48111:SF1">
    <property type="entry name" value="TWO-COMPONENT RESPONSE REGULATOR ORR33"/>
    <property type="match status" value="1"/>
</dbReference>
<dbReference type="Pfam" id="PF04397">
    <property type="entry name" value="LytTR"/>
    <property type="match status" value="1"/>
</dbReference>
<keyword evidence="3" id="KW-0805">Transcription regulation</keyword>
<evidence type="ECO:0000259" key="7">
    <source>
        <dbReference type="PROSITE" id="PS50110"/>
    </source>
</evidence>
<organism evidence="9 10">
    <name type="scientific">Spirosoma utsteinense</name>
    <dbReference type="NCBI Taxonomy" id="2585773"/>
    <lineage>
        <taxon>Bacteria</taxon>
        <taxon>Pseudomonadati</taxon>
        <taxon>Bacteroidota</taxon>
        <taxon>Cytophagia</taxon>
        <taxon>Cytophagales</taxon>
        <taxon>Cytophagaceae</taxon>
        <taxon>Spirosoma</taxon>
    </lineage>
</organism>
<evidence type="ECO:0000313" key="10">
    <source>
        <dbReference type="Proteomes" id="UP000700732"/>
    </source>
</evidence>
<sequence>MKPLKILIVEDDELTVELLTVTLQQAGHSVVGVARTLAEAVRISQQQPVDLALLDVHLPGSEDGIAIARMLMQQDRIPFLFITGQTGATTLKQLKALRPVGFLSKPFSPVDLIMQIDLAIERTPSLHAPSSLLPDHLLIPDDGRLIPVRQSDIVFAEARTNFTCLFVRNRKDPFVVTDNLKNIATRLTLPSFYRVSRSYVVNLQYLAYIEGNKLFLTSFDEGTANGPRPIPIPADTRPGLLKQLTVLRAR</sequence>
<dbReference type="InterPro" id="IPR011006">
    <property type="entry name" value="CheY-like_superfamily"/>
</dbReference>
<evidence type="ECO:0000256" key="6">
    <source>
        <dbReference type="PROSITE-ProRule" id="PRU00169"/>
    </source>
</evidence>
<reference evidence="9 10" key="1">
    <citation type="submission" date="2019-06" db="EMBL/GenBank/DDBJ databases">
        <title>Spirosoma utsteinense sp. nov. isolated from Antarctic ice-free soils.</title>
        <authorList>
            <person name="Tahon G."/>
        </authorList>
    </citation>
    <scope>NUCLEOTIDE SEQUENCE [LARGE SCALE GENOMIC DNA]</scope>
    <source>
        <strain evidence="9 10">LMG 31447</strain>
    </source>
</reference>
<dbReference type="EMBL" id="VFIA01000028">
    <property type="protein sequence ID" value="MBC3793557.1"/>
    <property type="molecule type" value="Genomic_DNA"/>
</dbReference>
<name>A0ABR6WCB0_9BACT</name>
<keyword evidence="1 6" id="KW-0597">Phosphoprotein</keyword>
<gene>
    <name evidence="9" type="ORF">FH603_4076</name>
</gene>
<keyword evidence="4 9" id="KW-0238">DNA-binding</keyword>
<comment type="caution">
    <text evidence="9">The sequence shown here is derived from an EMBL/GenBank/DDBJ whole genome shotgun (WGS) entry which is preliminary data.</text>
</comment>
<dbReference type="InterPro" id="IPR007492">
    <property type="entry name" value="LytTR_DNA-bd_dom"/>
</dbReference>
<proteinExistence type="predicted"/>
<keyword evidence="5" id="KW-0804">Transcription</keyword>
<evidence type="ECO:0000313" key="9">
    <source>
        <dbReference type="EMBL" id="MBC3793557.1"/>
    </source>
</evidence>
<protein>
    <submittedName>
        <fullName evidence="9">DNA-binding LytR/AlgR family response regulator</fullName>
    </submittedName>
</protein>
<dbReference type="Pfam" id="PF00072">
    <property type="entry name" value="Response_reg"/>
    <property type="match status" value="1"/>
</dbReference>
<dbReference type="InterPro" id="IPR001789">
    <property type="entry name" value="Sig_transdc_resp-reg_receiver"/>
</dbReference>
<dbReference type="PROSITE" id="PS50930">
    <property type="entry name" value="HTH_LYTTR"/>
    <property type="match status" value="1"/>
</dbReference>
<dbReference type="GO" id="GO:0003677">
    <property type="term" value="F:DNA binding"/>
    <property type="evidence" value="ECO:0007669"/>
    <property type="project" value="UniProtKB-KW"/>
</dbReference>
<dbReference type="Proteomes" id="UP000700732">
    <property type="component" value="Unassembled WGS sequence"/>
</dbReference>
<evidence type="ECO:0000256" key="5">
    <source>
        <dbReference type="ARBA" id="ARBA00023163"/>
    </source>
</evidence>
<dbReference type="RefSeq" id="WP_186739421.1">
    <property type="nucleotide sequence ID" value="NZ_VFIA01000028.1"/>
</dbReference>
<evidence type="ECO:0000256" key="2">
    <source>
        <dbReference type="ARBA" id="ARBA00023012"/>
    </source>
</evidence>
<accession>A0ABR6WCB0</accession>
<dbReference type="SUPFAM" id="SSF52172">
    <property type="entry name" value="CheY-like"/>
    <property type="match status" value="1"/>
</dbReference>
<evidence type="ECO:0000259" key="8">
    <source>
        <dbReference type="PROSITE" id="PS50930"/>
    </source>
</evidence>
<dbReference type="PANTHER" id="PTHR48111">
    <property type="entry name" value="REGULATOR OF RPOS"/>
    <property type="match status" value="1"/>
</dbReference>
<dbReference type="Gene3D" id="3.40.50.2300">
    <property type="match status" value="1"/>
</dbReference>
<dbReference type="PROSITE" id="PS50110">
    <property type="entry name" value="RESPONSE_REGULATORY"/>
    <property type="match status" value="1"/>
</dbReference>
<keyword evidence="10" id="KW-1185">Reference proteome</keyword>